<name>A0A5B6X001_9ROSI</name>
<proteinExistence type="predicted"/>
<protein>
    <submittedName>
        <fullName evidence="2">Copia protein</fullName>
    </submittedName>
</protein>
<dbReference type="EMBL" id="SMMG02000001">
    <property type="protein sequence ID" value="KAA3486604.1"/>
    <property type="molecule type" value="Genomic_DNA"/>
</dbReference>
<evidence type="ECO:0000313" key="2">
    <source>
        <dbReference type="EMBL" id="KAA3486604.1"/>
    </source>
</evidence>
<accession>A0A5B6X001</accession>
<dbReference type="AlphaFoldDB" id="A0A5B6X001"/>
<dbReference type="Proteomes" id="UP000325315">
    <property type="component" value="Unassembled WGS sequence"/>
</dbReference>
<keyword evidence="3" id="KW-1185">Reference proteome</keyword>
<dbReference type="InterPro" id="IPR054722">
    <property type="entry name" value="PolX-like_BBD"/>
</dbReference>
<organism evidence="2 3">
    <name type="scientific">Gossypium australe</name>
    <dbReference type="NCBI Taxonomy" id="47621"/>
    <lineage>
        <taxon>Eukaryota</taxon>
        <taxon>Viridiplantae</taxon>
        <taxon>Streptophyta</taxon>
        <taxon>Embryophyta</taxon>
        <taxon>Tracheophyta</taxon>
        <taxon>Spermatophyta</taxon>
        <taxon>Magnoliopsida</taxon>
        <taxon>eudicotyledons</taxon>
        <taxon>Gunneridae</taxon>
        <taxon>Pentapetalae</taxon>
        <taxon>rosids</taxon>
        <taxon>malvids</taxon>
        <taxon>Malvales</taxon>
        <taxon>Malvaceae</taxon>
        <taxon>Malvoideae</taxon>
        <taxon>Gossypium</taxon>
    </lineage>
</organism>
<evidence type="ECO:0000259" key="1">
    <source>
        <dbReference type="Pfam" id="PF22936"/>
    </source>
</evidence>
<gene>
    <name evidence="2" type="ORF">EPI10_030494</name>
</gene>
<reference evidence="3" key="1">
    <citation type="journal article" date="2019" name="Plant Biotechnol. J.">
        <title>Genome sequencing of the Australian wild diploid species Gossypium australe highlights disease resistance and delayed gland morphogenesis.</title>
        <authorList>
            <person name="Cai Y."/>
            <person name="Cai X."/>
            <person name="Wang Q."/>
            <person name="Wang P."/>
            <person name="Zhang Y."/>
            <person name="Cai C."/>
            <person name="Xu Y."/>
            <person name="Wang K."/>
            <person name="Zhou Z."/>
            <person name="Wang C."/>
            <person name="Geng S."/>
            <person name="Li B."/>
            <person name="Dong Q."/>
            <person name="Hou Y."/>
            <person name="Wang H."/>
            <person name="Ai P."/>
            <person name="Liu Z."/>
            <person name="Yi F."/>
            <person name="Sun M."/>
            <person name="An G."/>
            <person name="Cheng J."/>
            <person name="Zhang Y."/>
            <person name="Shi Q."/>
            <person name="Xie Y."/>
            <person name="Shi X."/>
            <person name="Chang Y."/>
            <person name="Huang F."/>
            <person name="Chen Y."/>
            <person name="Hong S."/>
            <person name="Mi L."/>
            <person name="Sun Q."/>
            <person name="Zhang L."/>
            <person name="Zhou B."/>
            <person name="Peng R."/>
            <person name="Zhang X."/>
            <person name="Liu F."/>
        </authorList>
    </citation>
    <scope>NUCLEOTIDE SEQUENCE [LARGE SCALE GENOMIC DNA]</scope>
    <source>
        <strain evidence="3">cv. PA1801</strain>
    </source>
</reference>
<dbReference type="Pfam" id="PF22936">
    <property type="entry name" value="Pol_BBD"/>
    <property type="match status" value="1"/>
</dbReference>
<feature type="domain" description="Retrovirus-related Pol polyprotein from transposon TNT 1-94-like beta-barrel" evidence="1">
    <location>
        <begin position="57"/>
        <end position="121"/>
    </location>
</feature>
<comment type="caution">
    <text evidence="2">The sequence shown here is derived from an EMBL/GenBank/DDBJ whole genome shotgun (WGS) entry which is preliminary data.</text>
</comment>
<sequence length="141" mass="15704">MNQRIPLKFYKAKLVKSVWVPKVSATQDKEALSKWIPKGSGKFKINTWYIADAQDTTCGKSHFIKLKPKSGGEVTFGDNSKGIIKGIDSIGKNSSIFIENILCVNGLKHNLLSISQLCDKGLNVIFESNGRKIIHKVRTRT</sequence>
<evidence type="ECO:0000313" key="3">
    <source>
        <dbReference type="Proteomes" id="UP000325315"/>
    </source>
</evidence>
<dbReference type="OrthoDB" id="1749993at2759"/>